<dbReference type="AlphaFoldDB" id="A0A1D3TSB3"/>
<evidence type="ECO:0000313" key="3">
    <source>
        <dbReference type="Proteomes" id="UP000199315"/>
    </source>
</evidence>
<dbReference type="Pfam" id="PF01966">
    <property type="entry name" value="HD"/>
    <property type="match status" value="1"/>
</dbReference>
<dbReference type="Proteomes" id="UP000199315">
    <property type="component" value="Unassembled WGS sequence"/>
</dbReference>
<dbReference type="CDD" id="cd00077">
    <property type="entry name" value="HDc"/>
    <property type="match status" value="1"/>
</dbReference>
<dbReference type="RefSeq" id="WP_091232191.1">
    <property type="nucleotide sequence ID" value="NZ_FMKA01000006.1"/>
</dbReference>
<dbReference type="InterPro" id="IPR006674">
    <property type="entry name" value="HD_domain"/>
</dbReference>
<organism evidence="2 3">
    <name type="scientific">Anaerobium acetethylicum</name>
    <dbReference type="NCBI Taxonomy" id="1619234"/>
    <lineage>
        <taxon>Bacteria</taxon>
        <taxon>Bacillati</taxon>
        <taxon>Bacillota</taxon>
        <taxon>Clostridia</taxon>
        <taxon>Lachnospirales</taxon>
        <taxon>Lachnospiraceae</taxon>
        <taxon>Anaerobium</taxon>
    </lineage>
</organism>
<dbReference type="SUPFAM" id="SSF109604">
    <property type="entry name" value="HD-domain/PDEase-like"/>
    <property type="match status" value="1"/>
</dbReference>
<gene>
    <name evidence="2" type="ORF">SAMN05421730_100617</name>
</gene>
<reference evidence="2 3" key="1">
    <citation type="submission" date="2016-09" db="EMBL/GenBank/DDBJ databases">
        <authorList>
            <person name="Capua I."/>
            <person name="De Benedictis P."/>
            <person name="Joannis T."/>
            <person name="Lombin L.H."/>
            <person name="Cattoli G."/>
        </authorList>
    </citation>
    <scope>NUCLEOTIDE SEQUENCE [LARGE SCALE GENOMIC DNA]</scope>
    <source>
        <strain evidence="2 3">GluBS11</strain>
    </source>
</reference>
<dbReference type="OrthoDB" id="155250at2"/>
<dbReference type="InterPro" id="IPR003607">
    <property type="entry name" value="HD/PDEase_dom"/>
</dbReference>
<dbReference type="EMBL" id="FMKA01000006">
    <property type="protein sequence ID" value="SCP96717.1"/>
    <property type="molecule type" value="Genomic_DNA"/>
</dbReference>
<keyword evidence="3" id="KW-1185">Reference proteome</keyword>
<accession>A0A1D3TSB3</accession>
<evidence type="ECO:0000313" key="2">
    <source>
        <dbReference type="EMBL" id="SCP96717.1"/>
    </source>
</evidence>
<proteinExistence type="predicted"/>
<name>A0A1D3TSB3_9FIRM</name>
<evidence type="ECO:0000259" key="1">
    <source>
        <dbReference type="Pfam" id="PF01966"/>
    </source>
</evidence>
<dbReference type="Gene3D" id="1.10.3210.10">
    <property type="entry name" value="Hypothetical protein af1432"/>
    <property type="match status" value="1"/>
</dbReference>
<protein>
    <submittedName>
        <fullName evidence="2">HD domain-containing protein</fullName>
    </submittedName>
</protein>
<sequence>MKNLLLLTEETICYFADDPKRIQHFIKVHSFAKLIGEMESIDPATLEILEAASILHDIGIKTAEQKYGSCDGKLQEQEGPPIARKMLEPLEYDSRFIERVCYLVGHHHTYDYIAGIDHQILIEADFLVNIYEDGLSKGAALTAYNKVFKTSYGKFLCRKLYGLQE</sequence>
<dbReference type="STRING" id="1619234.SAMN05421730_100617"/>
<feature type="domain" description="HD" evidence="1">
    <location>
        <begin position="21"/>
        <end position="113"/>
    </location>
</feature>